<keyword evidence="1" id="KW-0489">Methyltransferase</keyword>
<dbReference type="GO" id="GO:0003886">
    <property type="term" value="F:DNA (cytosine-5-)-methyltransferase activity"/>
    <property type="evidence" value="ECO:0007669"/>
    <property type="project" value="UniProtKB-EC"/>
</dbReference>
<evidence type="ECO:0000313" key="6">
    <source>
        <dbReference type="Proteomes" id="UP000596977"/>
    </source>
</evidence>
<keyword evidence="2" id="KW-0808">Transferase</keyword>
<dbReference type="InterPro" id="IPR029063">
    <property type="entry name" value="SAM-dependent_MTases_sf"/>
</dbReference>
<protein>
    <recommendedName>
        <fullName evidence="7">DNA (cytosine-5-)-methyltransferase</fullName>
    </recommendedName>
</protein>
<dbReference type="InterPro" id="IPR001525">
    <property type="entry name" value="C5_MeTfrase"/>
</dbReference>
<comment type="catalytic activity">
    <reaction evidence="4">
        <text>a 2'-deoxycytidine in DNA + S-adenosyl-L-methionine = a 5-methyl-2'-deoxycytidine in DNA + S-adenosyl-L-homocysteine + H(+)</text>
        <dbReference type="Rhea" id="RHEA:13681"/>
        <dbReference type="Rhea" id="RHEA-COMP:11369"/>
        <dbReference type="Rhea" id="RHEA-COMP:11370"/>
        <dbReference type="ChEBI" id="CHEBI:15378"/>
        <dbReference type="ChEBI" id="CHEBI:57856"/>
        <dbReference type="ChEBI" id="CHEBI:59789"/>
        <dbReference type="ChEBI" id="CHEBI:85452"/>
        <dbReference type="ChEBI" id="CHEBI:85454"/>
        <dbReference type="EC" id="2.1.1.37"/>
    </reaction>
</comment>
<dbReference type="RefSeq" id="WP_345842688.1">
    <property type="nucleotide sequence ID" value="NZ_RZMW01000043.1"/>
</dbReference>
<evidence type="ECO:0000256" key="1">
    <source>
        <dbReference type="ARBA" id="ARBA00022603"/>
    </source>
</evidence>
<dbReference type="Proteomes" id="UP000596977">
    <property type="component" value="Unassembled WGS sequence"/>
</dbReference>
<dbReference type="SUPFAM" id="SSF53335">
    <property type="entry name" value="S-adenosyl-L-methionine-dependent methyltransferases"/>
    <property type="match status" value="1"/>
</dbReference>
<reference evidence="5 6" key="1">
    <citation type="journal article" date="2014" name="Int. J. Syst. Evol. Microbiol.">
        <title>Complete genome sequence of Corynebacterium casei LMG S-19264T (=DSM 44701T), isolated from a smear-ripened cheese.</title>
        <authorList>
            <consortium name="US DOE Joint Genome Institute (JGI-PGF)"/>
            <person name="Walter F."/>
            <person name="Albersmeier A."/>
            <person name="Kalinowski J."/>
            <person name="Ruckert C."/>
        </authorList>
    </citation>
    <scope>NUCLEOTIDE SEQUENCE [LARGE SCALE GENOMIC DNA]</scope>
    <source>
        <strain evidence="5 6">CGMCC 1.15896</strain>
    </source>
</reference>
<accession>A0A916R9D7</accession>
<dbReference type="GO" id="GO:0009307">
    <property type="term" value="P:DNA restriction-modification system"/>
    <property type="evidence" value="ECO:0007669"/>
    <property type="project" value="UniProtKB-KW"/>
</dbReference>
<comment type="caution">
    <text evidence="5">The sequence shown here is derived from an EMBL/GenBank/DDBJ whole genome shotgun (WGS) entry which is preliminary data.</text>
</comment>
<dbReference type="Pfam" id="PF00145">
    <property type="entry name" value="DNA_methylase"/>
    <property type="match status" value="1"/>
</dbReference>
<evidence type="ECO:0008006" key="7">
    <source>
        <dbReference type="Google" id="ProtNLM"/>
    </source>
</evidence>
<name>A0A916R9D7_9HYPH</name>
<gene>
    <name evidence="5" type="ORF">GCM10011499_14630</name>
</gene>
<keyword evidence="6" id="KW-1185">Reference proteome</keyword>
<sequence>MPAVTVTIRGREGGATAELGGEVATALRASQGGGDKPHVLAFNHKMGAKAGGIGLAKECAPTLGTNSDGHSALIHSAVRRLTPVECERLQGFPDNYTQIPWRGKPADQCPDGPRYKALGNSWAVPKFTWLRCRIARFMPAVVATEQKDAASH</sequence>
<proteinExistence type="predicted"/>
<organism evidence="5 6">
    <name type="scientific">Pelagibacterium lentulum</name>
    <dbReference type="NCBI Taxonomy" id="2029865"/>
    <lineage>
        <taxon>Bacteria</taxon>
        <taxon>Pseudomonadati</taxon>
        <taxon>Pseudomonadota</taxon>
        <taxon>Alphaproteobacteria</taxon>
        <taxon>Hyphomicrobiales</taxon>
        <taxon>Devosiaceae</taxon>
        <taxon>Pelagibacterium</taxon>
    </lineage>
</organism>
<evidence type="ECO:0000256" key="4">
    <source>
        <dbReference type="ARBA" id="ARBA00047422"/>
    </source>
</evidence>
<dbReference type="Gene3D" id="3.90.120.10">
    <property type="entry name" value="DNA Methylase, subunit A, domain 2"/>
    <property type="match status" value="1"/>
</dbReference>
<dbReference type="GO" id="GO:0032259">
    <property type="term" value="P:methylation"/>
    <property type="evidence" value="ECO:0007669"/>
    <property type="project" value="UniProtKB-KW"/>
</dbReference>
<evidence type="ECO:0000256" key="2">
    <source>
        <dbReference type="ARBA" id="ARBA00022679"/>
    </source>
</evidence>
<evidence type="ECO:0000256" key="3">
    <source>
        <dbReference type="ARBA" id="ARBA00022747"/>
    </source>
</evidence>
<keyword evidence="3" id="KW-0680">Restriction system</keyword>
<dbReference type="EMBL" id="BMKB01000002">
    <property type="protein sequence ID" value="GGA45960.1"/>
    <property type="molecule type" value="Genomic_DNA"/>
</dbReference>
<dbReference type="AlphaFoldDB" id="A0A916R9D7"/>
<evidence type="ECO:0000313" key="5">
    <source>
        <dbReference type="EMBL" id="GGA45960.1"/>
    </source>
</evidence>